<feature type="region of interest" description="Disordered" evidence="1">
    <location>
        <begin position="279"/>
        <end position="321"/>
    </location>
</feature>
<dbReference type="GO" id="GO:0046872">
    <property type="term" value="F:metal ion binding"/>
    <property type="evidence" value="ECO:0007669"/>
    <property type="project" value="InterPro"/>
</dbReference>
<dbReference type="Gene3D" id="2.60.40.200">
    <property type="entry name" value="Superoxide dismutase, copper/zinc binding domain"/>
    <property type="match status" value="1"/>
</dbReference>
<sequence>MGTRNPAPCGFVDSRIGVRELQGQDLAAPTFRVPVLSLPHLIRKTPDLHTSRITCRSDRDSRGHLLRLLRRPREGDPWHCSSVDILAREIADGFLRCSYVGRCSSVDILAREIPGGFLRCSSVGRCSSVDILAREIPRLAVQILLAPGVFPHCAEATATPFPSFLEPVSLSRSRSVRSALSLLQEASKLGYSFLCLTHFNARGPPLAMKETFHELAGGRIMTSQGRRSFTSSLLSSTTSPDLMIYDTDPCHSVNNIPLSGPNSILGRAVVVHADPDDLGRAGLAPRSPAPIENTTTSTVAHGYEDPEGVTDQSNKIYKESK</sequence>
<dbReference type="SUPFAM" id="SSF49329">
    <property type="entry name" value="Cu,Zn superoxide dismutase-like"/>
    <property type="match status" value="1"/>
</dbReference>
<dbReference type="EMBL" id="NMUH01002307">
    <property type="protein sequence ID" value="MQL99165.1"/>
    <property type="molecule type" value="Genomic_DNA"/>
</dbReference>
<accession>A0A843VT90</accession>
<evidence type="ECO:0000313" key="3">
    <source>
        <dbReference type="Proteomes" id="UP000652761"/>
    </source>
</evidence>
<dbReference type="Proteomes" id="UP000652761">
    <property type="component" value="Unassembled WGS sequence"/>
</dbReference>
<protein>
    <recommendedName>
        <fullName evidence="4">Superoxide dismutase copper/zinc binding domain-containing protein</fullName>
    </recommendedName>
</protein>
<comment type="caution">
    <text evidence="2">The sequence shown here is derived from an EMBL/GenBank/DDBJ whole genome shotgun (WGS) entry which is preliminary data.</text>
</comment>
<organism evidence="2 3">
    <name type="scientific">Colocasia esculenta</name>
    <name type="common">Wild taro</name>
    <name type="synonym">Arum esculentum</name>
    <dbReference type="NCBI Taxonomy" id="4460"/>
    <lineage>
        <taxon>Eukaryota</taxon>
        <taxon>Viridiplantae</taxon>
        <taxon>Streptophyta</taxon>
        <taxon>Embryophyta</taxon>
        <taxon>Tracheophyta</taxon>
        <taxon>Spermatophyta</taxon>
        <taxon>Magnoliopsida</taxon>
        <taxon>Liliopsida</taxon>
        <taxon>Araceae</taxon>
        <taxon>Aroideae</taxon>
        <taxon>Colocasieae</taxon>
        <taxon>Colocasia</taxon>
    </lineage>
</organism>
<dbReference type="AlphaFoldDB" id="A0A843VT90"/>
<evidence type="ECO:0000313" key="2">
    <source>
        <dbReference type="EMBL" id="MQL99165.1"/>
    </source>
</evidence>
<name>A0A843VT90_COLES</name>
<keyword evidence="3" id="KW-1185">Reference proteome</keyword>
<dbReference type="GO" id="GO:0006801">
    <property type="term" value="P:superoxide metabolic process"/>
    <property type="evidence" value="ECO:0007669"/>
    <property type="project" value="InterPro"/>
</dbReference>
<evidence type="ECO:0000256" key="1">
    <source>
        <dbReference type="SAM" id="MobiDB-lite"/>
    </source>
</evidence>
<reference evidence="2" key="1">
    <citation type="submission" date="2017-07" db="EMBL/GenBank/DDBJ databases">
        <title>Taro Niue Genome Assembly and Annotation.</title>
        <authorList>
            <person name="Atibalentja N."/>
            <person name="Keating K."/>
            <person name="Fields C.J."/>
        </authorList>
    </citation>
    <scope>NUCLEOTIDE SEQUENCE</scope>
    <source>
        <strain evidence="2">Niue_2</strain>
        <tissue evidence="2">Leaf</tissue>
    </source>
</reference>
<dbReference type="InterPro" id="IPR036423">
    <property type="entry name" value="SOD-like_Cu/Zn_dom_sf"/>
</dbReference>
<proteinExistence type="predicted"/>
<evidence type="ECO:0008006" key="4">
    <source>
        <dbReference type="Google" id="ProtNLM"/>
    </source>
</evidence>
<gene>
    <name evidence="2" type="ORF">Taro_031886</name>
</gene>